<gene>
    <name evidence="13" type="ORF">IAD23_03825</name>
</gene>
<evidence type="ECO:0000256" key="5">
    <source>
        <dbReference type="ARBA" id="ARBA00022692"/>
    </source>
</evidence>
<dbReference type="Pfam" id="PF00905">
    <property type="entry name" value="Transpeptidase"/>
    <property type="match status" value="1"/>
</dbReference>
<dbReference type="Gene3D" id="3.40.710.10">
    <property type="entry name" value="DD-peptidase/beta-lactamase superfamily"/>
    <property type="match status" value="1"/>
</dbReference>
<evidence type="ECO:0000313" key="14">
    <source>
        <dbReference type="Proteomes" id="UP000824125"/>
    </source>
</evidence>
<evidence type="ECO:0000256" key="2">
    <source>
        <dbReference type="ARBA" id="ARBA00004236"/>
    </source>
</evidence>
<keyword evidence="5" id="KW-0812">Transmembrane</keyword>
<evidence type="ECO:0000256" key="10">
    <source>
        <dbReference type="ARBA" id="ARBA00023316"/>
    </source>
</evidence>
<organism evidence="13 14">
    <name type="scientific">Candidatus Scybalenecus merdavium</name>
    <dbReference type="NCBI Taxonomy" id="2840939"/>
    <lineage>
        <taxon>Bacteria</taxon>
        <taxon>Bacillati</taxon>
        <taxon>Bacillota</taxon>
        <taxon>Clostridia</taxon>
        <taxon>Eubacteriales</taxon>
        <taxon>Oscillospiraceae</taxon>
        <taxon>Oscillospiraceae incertae sedis</taxon>
        <taxon>Candidatus Scybalenecus</taxon>
    </lineage>
</organism>
<dbReference type="InterPro" id="IPR050515">
    <property type="entry name" value="Beta-lactam/transpept"/>
</dbReference>
<keyword evidence="6" id="KW-0133">Cell shape</keyword>
<dbReference type="GO" id="GO:0008658">
    <property type="term" value="F:penicillin binding"/>
    <property type="evidence" value="ECO:0007669"/>
    <property type="project" value="InterPro"/>
</dbReference>
<dbReference type="PANTHER" id="PTHR30627">
    <property type="entry name" value="PEPTIDOGLYCAN D,D-TRANSPEPTIDASE"/>
    <property type="match status" value="1"/>
</dbReference>
<protein>
    <recommendedName>
        <fullName evidence="15">Penicillin-binding protein 2</fullName>
    </recommendedName>
</protein>
<evidence type="ECO:0000256" key="8">
    <source>
        <dbReference type="ARBA" id="ARBA00022989"/>
    </source>
</evidence>
<dbReference type="InterPro" id="IPR005311">
    <property type="entry name" value="PBP_dimer"/>
</dbReference>
<dbReference type="InterPro" id="IPR036138">
    <property type="entry name" value="PBP_dimer_sf"/>
</dbReference>
<evidence type="ECO:0008006" key="15">
    <source>
        <dbReference type="Google" id="ProtNLM"/>
    </source>
</evidence>
<dbReference type="GO" id="GO:0005886">
    <property type="term" value="C:plasma membrane"/>
    <property type="evidence" value="ECO:0007669"/>
    <property type="project" value="UniProtKB-SubCell"/>
</dbReference>
<dbReference type="InterPro" id="IPR001460">
    <property type="entry name" value="PCN-bd_Tpept"/>
</dbReference>
<keyword evidence="7" id="KW-0573">Peptidoglycan synthesis</keyword>
<feature type="domain" description="Penicillin-binding protein dimerisation" evidence="12">
    <location>
        <begin position="52"/>
        <end position="299"/>
    </location>
</feature>
<keyword evidence="9" id="KW-0472">Membrane</keyword>
<sequence>MKLRHKSARPMIALALVAVVVFGFGFKLYDIQIRDHDYYMTQNSASRTYKVTIPAARGDIVDRNGNPIVTSRQGNSIILDATVFPSSQNNDERNTIILNLISLFEKNGEEYVQNLPLQVNANGQASFKLNDDLDEDDVATMKSEDMLNLQPYATAQNCYDAVVEKYGLESYDPQTAIKIANIRYELTRMLFAYDNPVTIAEDVSAETVAAIKDNTDAYRGADVMTVAYREYTDTTLAPHLIGTVRKINAEEYKELKDQGYDIDDEIGESGIELAMESYLKGTDGEMTITVNSDGTVTRKITKQPVQGDTIVLTIDIGLQKVAQDHLKEVCDEVDANSSAGAVVAEDVNTGEVLAAASYPTYDIAQYYEDASGYMKDERRPLWNRFARGTYAPGSTFKPAVACAALETGSITANTTYSCAGTMQFYDQRLRCLNGRAHGTENVTDALRDSCNIFFYNVSQVLGIDKMNAYCELLGLGQSTGAEITESKGTLAGRAEREAAGGTWLLGDTAHAAIGQSDNLFTQLQMVNYCSTIANGGTRYELHFVKAIIAQDRGEITEKEATVAEETGISEETLDTVHQGMREVATDGAPARFFNQLDINLAAKTGTSQVYDGTDEKGKPKYRNNGFLITYGPYENPEIAVSSVVELAGSGTETADLTAAIYNYYFSDNTDEKAGEPTGTLLS</sequence>
<keyword evidence="8" id="KW-1133">Transmembrane helix</keyword>
<keyword evidence="4" id="KW-1003">Cell membrane</keyword>
<dbReference type="PANTHER" id="PTHR30627:SF2">
    <property type="entry name" value="PEPTIDOGLYCAN D,D-TRANSPEPTIDASE MRDA"/>
    <property type="match status" value="1"/>
</dbReference>
<dbReference type="GO" id="GO:0009252">
    <property type="term" value="P:peptidoglycan biosynthetic process"/>
    <property type="evidence" value="ECO:0007669"/>
    <property type="project" value="UniProtKB-KW"/>
</dbReference>
<evidence type="ECO:0000259" key="12">
    <source>
        <dbReference type="Pfam" id="PF03717"/>
    </source>
</evidence>
<dbReference type="AlphaFoldDB" id="A0A9D1SNF2"/>
<evidence type="ECO:0000256" key="6">
    <source>
        <dbReference type="ARBA" id="ARBA00022960"/>
    </source>
</evidence>
<comment type="caution">
    <text evidence="13">The sequence shown here is derived from an EMBL/GenBank/DDBJ whole genome shotgun (WGS) entry which is preliminary data.</text>
</comment>
<reference evidence="13" key="1">
    <citation type="submission" date="2020-10" db="EMBL/GenBank/DDBJ databases">
        <authorList>
            <person name="Gilroy R."/>
        </authorList>
    </citation>
    <scope>NUCLEOTIDE SEQUENCE</scope>
    <source>
        <strain evidence="13">CHK176-6737</strain>
    </source>
</reference>
<dbReference type="EMBL" id="DVNM01000020">
    <property type="protein sequence ID" value="HIU69064.1"/>
    <property type="molecule type" value="Genomic_DNA"/>
</dbReference>
<evidence type="ECO:0000256" key="9">
    <source>
        <dbReference type="ARBA" id="ARBA00023136"/>
    </source>
</evidence>
<evidence type="ECO:0000256" key="4">
    <source>
        <dbReference type="ARBA" id="ARBA00022475"/>
    </source>
</evidence>
<name>A0A9D1SNF2_9FIRM</name>
<dbReference type="Gene3D" id="1.10.10.1230">
    <property type="entry name" value="Penicillin-binding protein, N-terminal non-catalytic domain, head sub-domain"/>
    <property type="match status" value="1"/>
</dbReference>
<keyword evidence="10" id="KW-0961">Cell wall biogenesis/degradation</keyword>
<evidence type="ECO:0000256" key="7">
    <source>
        <dbReference type="ARBA" id="ARBA00022984"/>
    </source>
</evidence>
<accession>A0A9D1SNF2</accession>
<dbReference type="SUPFAM" id="SSF56519">
    <property type="entry name" value="Penicillin binding protein dimerisation domain"/>
    <property type="match status" value="1"/>
</dbReference>
<evidence type="ECO:0000313" key="13">
    <source>
        <dbReference type="EMBL" id="HIU69064.1"/>
    </source>
</evidence>
<reference evidence="13" key="2">
    <citation type="journal article" date="2021" name="PeerJ">
        <title>Extensive microbial diversity within the chicken gut microbiome revealed by metagenomics and culture.</title>
        <authorList>
            <person name="Gilroy R."/>
            <person name="Ravi A."/>
            <person name="Getino M."/>
            <person name="Pursley I."/>
            <person name="Horton D.L."/>
            <person name="Alikhan N.F."/>
            <person name="Baker D."/>
            <person name="Gharbi K."/>
            <person name="Hall N."/>
            <person name="Watson M."/>
            <person name="Adriaenssens E.M."/>
            <person name="Foster-Nyarko E."/>
            <person name="Jarju S."/>
            <person name="Secka A."/>
            <person name="Antonio M."/>
            <person name="Oren A."/>
            <person name="Chaudhuri R.R."/>
            <person name="La Ragione R."/>
            <person name="Hildebrand F."/>
            <person name="Pallen M.J."/>
        </authorList>
    </citation>
    <scope>NUCLEOTIDE SEQUENCE</scope>
    <source>
        <strain evidence="13">CHK176-6737</strain>
    </source>
</reference>
<dbReference type="GO" id="GO:0071555">
    <property type="term" value="P:cell wall organization"/>
    <property type="evidence" value="ECO:0007669"/>
    <property type="project" value="UniProtKB-KW"/>
</dbReference>
<dbReference type="Pfam" id="PF03717">
    <property type="entry name" value="PBP_dimer"/>
    <property type="match status" value="1"/>
</dbReference>
<feature type="domain" description="Penicillin-binding protein transpeptidase" evidence="11">
    <location>
        <begin position="340"/>
        <end position="654"/>
    </location>
</feature>
<comment type="similarity">
    <text evidence="3">Belongs to the transpeptidase family.</text>
</comment>
<dbReference type="Proteomes" id="UP000824125">
    <property type="component" value="Unassembled WGS sequence"/>
</dbReference>
<proteinExistence type="inferred from homology"/>
<dbReference type="GO" id="GO:0008360">
    <property type="term" value="P:regulation of cell shape"/>
    <property type="evidence" value="ECO:0007669"/>
    <property type="project" value="UniProtKB-KW"/>
</dbReference>
<evidence type="ECO:0000259" key="11">
    <source>
        <dbReference type="Pfam" id="PF00905"/>
    </source>
</evidence>
<evidence type="ECO:0000256" key="1">
    <source>
        <dbReference type="ARBA" id="ARBA00004167"/>
    </source>
</evidence>
<evidence type="ECO:0000256" key="3">
    <source>
        <dbReference type="ARBA" id="ARBA00007171"/>
    </source>
</evidence>
<comment type="subcellular location">
    <subcellularLocation>
        <location evidence="2">Cell membrane</location>
    </subcellularLocation>
    <subcellularLocation>
        <location evidence="1">Membrane</location>
        <topology evidence="1">Single-pass membrane protein</topology>
    </subcellularLocation>
</comment>
<dbReference type="InterPro" id="IPR012338">
    <property type="entry name" value="Beta-lactam/transpept-like"/>
</dbReference>
<dbReference type="GO" id="GO:0071972">
    <property type="term" value="F:peptidoglycan L,D-transpeptidase activity"/>
    <property type="evidence" value="ECO:0007669"/>
    <property type="project" value="TreeGrafter"/>
</dbReference>
<dbReference type="Gene3D" id="3.90.1310.10">
    <property type="entry name" value="Penicillin-binding protein 2a (Domain 2)"/>
    <property type="match status" value="1"/>
</dbReference>
<dbReference type="SUPFAM" id="SSF56601">
    <property type="entry name" value="beta-lactamase/transpeptidase-like"/>
    <property type="match status" value="1"/>
</dbReference>